<proteinExistence type="predicted"/>
<dbReference type="Gene3D" id="3.90.1140.10">
    <property type="entry name" value="Cyclic phosphodiesterase"/>
    <property type="match status" value="1"/>
</dbReference>
<evidence type="ECO:0000313" key="2">
    <source>
        <dbReference type="Proteomes" id="UP001500280"/>
    </source>
</evidence>
<dbReference type="Pfam" id="PF13563">
    <property type="entry name" value="2_5_RNA_ligase2"/>
    <property type="match status" value="1"/>
</dbReference>
<dbReference type="InterPro" id="IPR009097">
    <property type="entry name" value="Cyclic_Pdiesterase"/>
</dbReference>
<name>A0ABP4VCM9_9ACTN</name>
<accession>A0ABP4VCM9</accession>
<organism evidence="1 2">
    <name type="scientific">Kribbella yunnanensis</name>
    <dbReference type="NCBI Taxonomy" id="190194"/>
    <lineage>
        <taxon>Bacteria</taxon>
        <taxon>Bacillati</taxon>
        <taxon>Actinomycetota</taxon>
        <taxon>Actinomycetes</taxon>
        <taxon>Propionibacteriales</taxon>
        <taxon>Kribbellaceae</taxon>
        <taxon>Kribbella</taxon>
    </lineage>
</organism>
<protein>
    <recommendedName>
        <fullName evidence="3">2'-5' RNA ligase family protein</fullName>
    </recommendedName>
</protein>
<dbReference type="Proteomes" id="UP001500280">
    <property type="component" value="Unassembled WGS sequence"/>
</dbReference>
<gene>
    <name evidence="1" type="ORF">GCM10009745_80420</name>
</gene>
<comment type="caution">
    <text evidence="1">The sequence shown here is derived from an EMBL/GenBank/DDBJ whole genome shotgun (WGS) entry which is preliminary data.</text>
</comment>
<evidence type="ECO:0008006" key="3">
    <source>
        <dbReference type="Google" id="ProtNLM"/>
    </source>
</evidence>
<dbReference type="SUPFAM" id="SSF55144">
    <property type="entry name" value="LigT-like"/>
    <property type="match status" value="1"/>
</dbReference>
<reference evidence="2" key="1">
    <citation type="journal article" date="2019" name="Int. J. Syst. Evol. Microbiol.">
        <title>The Global Catalogue of Microorganisms (GCM) 10K type strain sequencing project: providing services to taxonomists for standard genome sequencing and annotation.</title>
        <authorList>
            <consortium name="The Broad Institute Genomics Platform"/>
            <consortium name="The Broad Institute Genome Sequencing Center for Infectious Disease"/>
            <person name="Wu L."/>
            <person name="Ma J."/>
        </authorList>
    </citation>
    <scope>NUCLEOTIDE SEQUENCE [LARGE SCALE GENOMIC DNA]</scope>
    <source>
        <strain evidence="2">JCM 14307</strain>
    </source>
</reference>
<dbReference type="RefSeq" id="WP_344164972.1">
    <property type="nucleotide sequence ID" value="NZ_BAAANF010000031.1"/>
</dbReference>
<keyword evidence="2" id="KW-1185">Reference proteome</keyword>
<sequence>MPSAPEWTYNHATNLRDHWWWRPGWQVGTRFYTWHITFNGQDKLHQLVDTYQAELARHPGLDLIPHQWLHLTMQGVGHTADITTDEINILLAAAQTRLAALDPVTVAFHRPVIRPEAIVLPALPPAEIDRIRDAVRAAIADTLGPGSVPDEAHGFQPHVTLAYSSSSQSADVIKSAIESIASEPVEVSIPTVSLIELHRDNRMYEWHTIAEVPIGSEASSTHPDR</sequence>
<evidence type="ECO:0000313" key="1">
    <source>
        <dbReference type="EMBL" id="GAA1719347.1"/>
    </source>
</evidence>
<dbReference type="EMBL" id="BAAANF010000031">
    <property type="protein sequence ID" value="GAA1719347.1"/>
    <property type="molecule type" value="Genomic_DNA"/>
</dbReference>